<gene>
    <name evidence="1" type="ORF">DN53_02970</name>
</gene>
<dbReference type="Proteomes" id="UP000290261">
    <property type="component" value="Unassembled WGS sequence"/>
</dbReference>
<dbReference type="AlphaFoldDB" id="A0A444VQV2"/>
<comment type="caution">
    <text evidence="1">The sequence shown here is derived from an EMBL/GenBank/DDBJ whole genome shotgun (WGS) entry which is preliminary data.</text>
</comment>
<proteinExistence type="predicted"/>
<dbReference type="InterPro" id="IPR045444">
    <property type="entry name" value="DUF6503"/>
</dbReference>
<keyword evidence="2" id="KW-1185">Reference proteome</keyword>
<name>A0A444VQV2_9FLAO</name>
<dbReference type="PROSITE" id="PS51257">
    <property type="entry name" value="PROKAR_LIPOPROTEIN"/>
    <property type="match status" value="1"/>
</dbReference>
<accession>A0A444VQV2</accession>
<evidence type="ECO:0008006" key="3">
    <source>
        <dbReference type="Google" id="ProtNLM"/>
    </source>
</evidence>
<evidence type="ECO:0000313" key="1">
    <source>
        <dbReference type="EMBL" id="RYC53197.1"/>
    </source>
</evidence>
<organism evidence="1 2">
    <name type="scientific">Flagellimonas olearia</name>
    <dbReference type="NCBI Taxonomy" id="552546"/>
    <lineage>
        <taxon>Bacteria</taxon>
        <taxon>Pseudomonadati</taxon>
        <taxon>Bacteroidota</taxon>
        <taxon>Flavobacteriia</taxon>
        <taxon>Flavobacteriales</taxon>
        <taxon>Flavobacteriaceae</taxon>
        <taxon>Flagellimonas</taxon>
    </lineage>
</organism>
<dbReference type="Pfam" id="PF20113">
    <property type="entry name" value="DUF6503"/>
    <property type="match status" value="1"/>
</dbReference>
<dbReference type="RefSeq" id="WP_129652893.1">
    <property type="nucleotide sequence ID" value="NZ_ML142907.1"/>
</dbReference>
<protein>
    <recommendedName>
        <fullName evidence="3">Threonine synthase</fullName>
    </recommendedName>
</protein>
<sequence>MKKITILALVLILGACKPNVKQEATQNSVQEKATEQSSRYPDAMMQVFEAHGGLELWKQQRTLSFVIPHPDNPETHTVDLWSRRDRVDSKGVSMGFDGTEIWLLDPESTYKGDAAFYHNLMFYFYAMPFVLADDGIVYGETDALRFEGKEYPGVRVAYESGVGVSSKDEYYIHFDPDTHQMTWLGYTVTYRTGEKSDNVKWIRYDDWQTVNGLVLPKSITWYNYEGSTILDPKSTVVFTDVVLSATPKPKEFYARPEGAVSVEAKTN</sequence>
<evidence type="ECO:0000313" key="2">
    <source>
        <dbReference type="Proteomes" id="UP000290261"/>
    </source>
</evidence>
<dbReference type="EMBL" id="JJMP01000001">
    <property type="protein sequence ID" value="RYC53197.1"/>
    <property type="molecule type" value="Genomic_DNA"/>
</dbReference>
<reference evidence="1 2" key="1">
    <citation type="submission" date="2014-04" db="EMBL/GenBank/DDBJ databases">
        <title>Whole genome of Muricauda olearia.</title>
        <authorList>
            <person name="Zhang X.-H."/>
            <person name="Tang K."/>
        </authorList>
    </citation>
    <scope>NUCLEOTIDE SEQUENCE [LARGE SCALE GENOMIC DNA]</scope>
    <source>
        <strain evidence="1 2">Th120</strain>
    </source>
</reference>